<evidence type="ECO:0000313" key="6">
    <source>
        <dbReference type="Proteomes" id="UP001172788"/>
    </source>
</evidence>
<keyword evidence="1" id="KW-0732">Signal</keyword>
<accession>A0A5E4RT20</accession>
<evidence type="ECO:0000313" key="4">
    <source>
        <dbReference type="EMBL" id="VVD65532.1"/>
    </source>
</evidence>
<protein>
    <submittedName>
        <fullName evidence="4">Signal peptide protein</fullName>
    </submittedName>
</protein>
<dbReference type="Proteomes" id="UP000384354">
    <property type="component" value="Unassembled WGS sequence"/>
</dbReference>
<gene>
    <name evidence="2" type="ORF">DBA34_22080</name>
    <name evidence="3" type="ORF">DBB29_23325</name>
    <name evidence="4" type="ORF">PCE31106_00322</name>
</gene>
<dbReference type="EMBL" id="QAID01000045">
    <property type="protein sequence ID" value="MDN4581042.1"/>
    <property type="molecule type" value="Genomic_DNA"/>
</dbReference>
<feature type="chain" id="PRO_5044620866" evidence="1">
    <location>
        <begin position="24"/>
        <end position="100"/>
    </location>
</feature>
<evidence type="ECO:0000313" key="5">
    <source>
        <dbReference type="Proteomes" id="UP000384354"/>
    </source>
</evidence>
<reference evidence="4 5" key="2">
    <citation type="submission" date="2019-08" db="EMBL/GenBank/DDBJ databases">
        <authorList>
            <person name="Peeters C."/>
        </authorList>
    </citation>
    <scope>NUCLEOTIDE SEQUENCE [LARGE SCALE GENOMIC DNA]</scope>
    <source>
        <strain evidence="4 5">LMG 31106</strain>
    </source>
</reference>
<proteinExistence type="predicted"/>
<feature type="signal peptide" evidence="1">
    <location>
        <begin position="1"/>
        <end position="23"/>
    </location>
</feature>
<dbReference type="RefSeq" id="WP_150562165.1">
    <property type="nucleotide sequence ID" value="NZ_CABPSL010000001.1"/>
</dbReference>
<dbReference type="AlphaFoldDB" id="A0A5E4RT20"/>
<dbReference type="EMBL" id="CABPSL010000001">
    <property type="protein sequence ID" value="VVD65532.1"/>
    <property type="molecule type" value="Genomic_DNA"/>
</dbReference>
<dbReference type="Proteomes" id="UP001172788">
    <property type="component" value="Unassembled WGS sequence"/>
</dbReference>
<organism evidence="4 5">
    <name type="scientific">Pandoraea cepalis</name>
    <dbReference type="NCBI Taxonomy" id="2508294"/>
    <lineage>
        <taxon>Bacteria</taxon>
        <taxon>Pseudomonadati</taxon>
        <taxon>Pseudomonadota</taxon>
        <taxon>Betaproteobacteria</taxon>
        <taxon>Burkholderiales</taxon>
        <taxon>Burkholderiaceae</taxon>
        <taxon>Pandoraea</taxon>
    </lineage>
</organism>
<name>A0A5E4RT20_9BURK</name>
<evidence type="ECO:0000313" key="3">
    <source>
        <dbReference type="EMBL" id="MDN4581042.1"/>
    </source>
</evidence>
<keyword evidence="6" id="KW-1185">Reference proteome</keyword>
<sequence length="100" mass="11390">MKRMLIVAALGAAAALASSAASARVDVGVYLGLPAPVIEAPPVYVAPQPVYVQPRPMYEAPRPVVYYGRDRWDDWRDRRWEDRHDRGHHRGWGWRHGDDD</sequence>
<evidence type="ECO:0000313" key="2">
    <source>
        <dbReference type="EMBL" id="MDN4575940.1"/>
    </source>
</evidence>
<dbReference type="Proteomes" id="UP001172791">
    <property type="component" value="Unassembled WGS sequence"/>
</dbReference>
<dbReference type="InterPro" id="IPR024446">
    <property type="entry name" value="PXPV"/>
</dbReference>
<dbReference type="Pfam" id="PF12778">
    <property type="entry name" value="PXPV"/>
    <property type="match status" value="1"/>
</dbReference>
<reference evidence="2" key="1">
    <citation type="submission" date="2018-04" db="EMBL/GenBank/DDBJ databases">
        <authorList>
            <person name="Jy Z."/>
        </authorList>
    </citation>
    <scope>NUCLEOTIDE SEQUENCE</scope>
    <source>
        <strain evidence="3">AS13</strain>
        <strain evidence="2">LA18</strain>
    </source>
</reference>
<dbReference type="EMBL" id="QAIC01000042">
    <property type="protein sequence ID" value="MDN4575940.1"/>
    <property type="molecule type" value="Genomic_DNA"/>
</dbReference>
<evidence type="ECO:0000256" key="1">
    <source>
        <dbReference type="SAM" id="SignalP"/>
    </source>
</evidence>